<dbReference type="Gene3D" id="3.40.190.10">
    <property type="entry name" value="Periplasmic binding protein-like II"/>
    <property type="match status" value="2"/>
</dbReference>
<dbReference type="AlphaFoldDB" id="A0A3A4B1J5"/>
<proteinExistence type="inferred from homology"/>
<keyword evidence="3 4" id="KW-0732">Signal</keyword>
<name>A0A3A4B1J5_9ACTN</name>
<feature type="chain" id="PRO_5017216749" evidence="4">
    <location>
        <begin position="35"/>
        <end position="463"/>
    </location>
</feature>
<evidence type="ECO:0000256" key="4">
    <source>
        <dbReference type="SAM" id="SignalP"/>
    </source>
</evidence>
<protein>
    <submittedName>
        <fullName evidence="5">Extracellular solute-binding protein</fullName>
    </submittedName>
</protein>
<evidence type="ECO:0000256" key="2">
    <source>
        <dbReference type="ARBA" id="ARBA00022448"/>
    </source>
</evidence>
<organism evidence="5 6">
    <name type="scientific">Bailinhaonella thermotolerans</name>
    <dbReference type="NCBI Taxonomy" id="1070861"/>
    <lineage>
        <taxon>Bacteria</taxon>
        <taxon>Bacillati</taxon>
        <taxon>Actinomycetota</taxon>
        <taxon>Actinomycetes</taxon>
        <taxon>Streptosporangiales</taxon>
        <taxon>Streptosporangiaceae</taxon>
        <taxon>Bailinhaonella</taxon>
    </lineage>
</organism>
<comment type="caution">
    <text evidence="5">The sequence shown here is derived from an EMBL/GenBank/DDBJ whole genome shotgun (WGS) entry which is preliminary data.</text>
</comment>
<accession>A0A3A4B1J5</accession>
<evidence type="ECO:0000256" key="1">
    <source>
        <dbReference type="ARBA" id="ARBA00008520"/>
    </source>
</evidence>
<dbReference type="SUPFAM" id="SSF53850">
    <property type="entry name" value="Periplasmic binding protein-like II"/>
    <property type="match status" value="1"/>
</dbReference>
<dbReference type="InterPro" id="IPR050490">
    <property type="entry name" value="Bact_solute-bd_prot1"/>
</dbReference>
<keyword evidence="2" id="KW-0813">Transport</keyword>
<dbReference type="PANTHER" id="PTHR43649:SF34">
    <property type="entry name" value="ABC TRANSPORTER PERIPLASMIC-BINDING PROTEIN YCJN-RELATED"/>
    <property type="match status" value="1"/>
</dbReference>
<comment type="similarity">
    <text evidence="1">Belongs to the bacterial solute-binding protein 1 family.</text>
</comment>
<dbReference type="RefSeq" id="WP_119927965.1">
    <property type="nucleotide sequence ID" value="NZ_QZEY01000007.1"/>
</dbReference>
<gene>
    <name evidence="5" type="ORF">D5H75_19665</name>
</gene>
<evidence type="ECO:0000313" key="6">
    <source>
        <dbReference type="Proteomes" id="UP000265768"/>
    </source>
</evidence>
<evidence type="ECO:0000256" key="3">
    <source>
        <dbReference type="ARBA" id="ARBA00022729"/>
    </source>
</evidence>
<dbReference type="Proteomes" id="UP000265768">
    <property type="component" value="Unassembled WGS sequence"/>
</dbReference>
<sequence length="463" mass="50355">MTRARGPAGSPRARRARARAAALVLAMVAALGMAACTAEEPRAIVVASGADVSPVRIRQQLIDAWNAMPGNRHRQARIVELSPVADLQRSQMAGARGEYDVYNLDTMWTAEFAAAGLLEELPEPEGQDGQDFLARPMEAARYGGALMAYPFNADTGLLYYRSDLVESPPRSWPELWETARRLKAEHPELEAGYAGQFAEYEGLTVNALEIIWGGGGDVLAGGKVVLSGPRNEESLKALAAQIGTTIPREVLDHREADGLRMFAERKVAFLRHWPYAYHVLRGDEKAPPFKVAALPRPPQGLGTAARPSATALGGQNLAVAKGSPRRDDAIDLIRFLTGQHCQRRLMREGGFAPTRHSVYDYPWGEVSGCGGNAADGQPRNAGALPVLERCTEASHTAAACQEWEAFLREVWREVDAARARPALPSYQRFSEVFRREVHRALVAGRPPDIARLSAELAAAATGR</sequence>
<keyword evidence="6" id="KW-1185">Reference proteome</keyword>
<dbReference type="EMBL" id="QZEY01000007">
    <property type="protein sequence ID" value="RJL31280.1"/>
    <property type="molecule type" value="Genomic_DNA"/>
</dbReference>
<dbReference type="PANTHER" id="PTHR43649">
    <property type="entry name" value="ARABINOSE-BINDING PROTEIN-RELATED"/>
    <property type="match status" value="1"/>
</dbReference>
<evidence type="ECO:0000313" key="5">
    <source>
        <dbReference type="EMBL" id="RJL31280.1"/>
    </source>
</evidence>
<reference evidence="5 6" key="1">
    <citation type="submission" date="2018-09" db="EMBL/GenBank/DDBJ databases">
        <title>YIM 75507 draft genome.</title>
        <authorList>
            <person name="Tang S."/>
            <person name="Feng Y."/>
        </authorList>
    </citation>
    <scope>NUCLEOTIDE SEQUENCE [LARGE SCALE GENOMIC DNA]</scope>
    <source>
        <strain evidence="5 6">YIM 75507</strain>
    </source>
</reference>
<dbReference type="InterPro" id="IPR006059">
    <property type="entry name" value="SBP"/>
</dbReference>
<dbReference type="Pfam" id="PF01547">
    <property type="entry name" value="SBP_bac_1"/>
    <property type="match status" value="1"/>
</dbReference>
<feature type="signal peptide" evidence="4">
    <location>
        <begin position="1"/>
        <end position="34"/>
    </location>
</feature>
<dbReference type="OrthoDB" id="3495561at2"/>